<gene>
    <name evidence="2" type="ORF">E6O51_19410</name>
</gene>
<feature type="transmembrane region" description="Helical" evidence="1">
    <location>
        <begin position="59"/>
        <end position="79"/>
    </location>
</feature>
<dbReference type="EMBL" id="SSOD01000020">
    <property type="protein sequence ID" value="THF56584.1"/>
    <property type="molecule type" value="Genomic_DNA"/>
</dbReference>
<dbReference type="Proteomes" id="UP000307956">
    <property type="component" value="Unassembled WGS sequence"/>
</dbReference>
<keyword evidence="1" id="KW-0472">Membrane</keyword>
<evidence type="ECO:0000313" key="3">
    <source>
        <dbReference type="Proteomes" id="UP000307956"/>
    </source>
</evidence>
<name>A0A4S4AC30_9RHOO</name>
<evidence type="ECO:0000256" key="1">
    <source>
        <dbReference type="SAM" id="Phobius"/>
    </source>
</evidence>
<comment type="caution">
    <text evidence="2">The sequence shown here is derived from an EMBL/GenBank/DDBJ whole genome shotgun (WGS) entry which is preliminary data.</text>
</comment>
<evidence type="ECO:0000313" key="2">
    <source>
        <dbReference type="EMBL" id="THF56584.1"/>
    </source>
</evidence>
<proteinExistence type="predicted"/>
<keyword evidence="1" id="KW-0812">Transmembrane</keyword>
<feature type="transmembrane region" description="Helical" evidence="1">
    <location>
        <begin position="16"/>
        <end position="39"/>
    </location>
</feature>
<keyword evidence="3" id="KW-1185">Reference proteome</keyword>
<dbReference type="AlphaFoldDB" id="A0A4S4AC30"/>
<reference evidence="2 3" key="1">
    <citation type="submission" date="2019-04" db="EMBL/GenBank/DDBJ databases">
        <title>Azoarcus rhizosphaerae sp. nov. isolated from rhizosphere of Ficus religiosa.</title>
        <authorList>
            <person name="Lin S.-Y."/>
            <person name="Hameed A."/>
            <person name="Hsu Y.-H."/>
            <person name="Young C.-C."/>
        </authorList>
    </citation>
    <scope>NUCLEOTIDE SEQUENCE [LARGE SCALE GENOMIC DNA]</scope>
    <source>
        <strain evidence="2 3">CC-YHH848</strain>
    </source>
</reference>
<organism evidence="2 3">
    <name type="scientific">Pseudothauera rhizosphaerae</name>
    <dbReference type="NCBI Taxonomy" id="2565932"/>
    <lineage>
        <taxon>Bacteria</taxon>
        <taxon>Pseudomonadati</taxon>
        <taxon>Pseudomonadota</taxon>
        <taxon>Betaproteobacteria</taxon>
        <taxon>Rhodocyclales</taxon>
        <taxon>Zoogloeaceae</taxon>
        <taxon>Pseudothauera</taxon>
    </lineage>
</organism>
<accession>A0A4S4AC30</accession>
<keyword evidence="1" id="KW-1133">Transmembrane helix</keyword>
<sequence>MSESFAPKDIESLSKLAVLMVVPFLGAALFVDFGFWVMNFESTPCILSLFSSPIPWVKFLARTVAFIAGVGLVLVAYELINQFLVFPFPKISFFVGFSLLSFGALGIGQLAQPTAIGSVNIFWHLGALCWGLHIFAPPPKS</sequence>
<feature type="transmembrane region" description="Helical" evidence="1">
    <location>
        <begin position="117"/>
        <end position="136"/>
    </location>
</feature>
<protein>
    <submittedName>
        <fullName evidence="2">Uncharacterized protein</fullName>
    </submittedName>
</protein>
<feature type="transmembrane region" description="Helical" evidence="1">
    <location>
        <begin position="91"/>
        <end position="111"/>
    </location>
</feature>
<dbReference type="RefSeq" id="WP_136386678.1">
    <property type="nucleotide sequence ID" value="NZ_SSOD01000020.1"/>
</dbReference>